<organism evidence="3 4">
    <name type="scientific">Desulforamulus ruminis (strain ATCC 23193 / DSM 2154 / NCIMB 8452 / DL)</name>
    <name type="common">Desulfotomaculum ruminis</name>
    <dbReference type="NCBI Taxonomy" id="696281"/>
    <lineage>
        <taxon>Bacteria</taxon>
        <taxon>Bacillati</taxon>
        <taxon>Bacillota</taxon>
        <taxon>Clostridia</taxon>
        <taxon>Eubacteriales</taxon>
        <taxon>Peptococcaceae</taxon>
        <taxon>Desulforamulus</taxon>
    </lineage>
</organism>
<dbReference type="InterPro" id="IPR014729">
    <property type="entry name" value="Rossmann-like_a/b/a_fold"/>
</dbReference>
<accession>F6DT25</accession>
<dbReference type="SUPFAM" id="SSF52402">
    <property type="entry name" value="Adenine nucleotide alpha hydrolases-like"/>
    <property type="match status" value="1"/>
</dbReference>
<keyword evidence="4" id="KW-1185">Reference proteome</keyword>
<dbReference type="KEGG" id="dru:Desru_2916"/>
<dbReference type="PRINTS" id="PR01438">
    <property type="entry name" value="UNVRSLSTRESS"/>
</dbReference>
<evidence type="ECO:0000259" key="2">
    <source>
        <dbReference type="Pfam" id="PF00582"/>
    </source>
</evidence>
<dbReference type="OrthoDB" id="152484at2"/>
<protein>
    <submittedName>
        <fullName evidence="3">UspA domain-containing protein</fullName>
    </submittedName>
</protein>
<dbReference type="Pfam" id="PF00582">
    <property type="entry name" value="Usp"/>
    <property type="match status" value="1"/>
</dbReference>
<dbReference type="PANTHER" id="PTHR46268">
    <property type="entry name" value="STRESS RESPONSE PROTEIN NHAX"/>
    <property type="match status" value="1"/>
</dbReference>
<dbReference type="Proteomes" id="UP000009234">
    <property type="component" value="Chromosome"/>
</dbReference>
<sequence>MKILVPYDGSNAAQSAVNYALNFAKNHKTGEVTLLTVACNDAPFARDFVANPMEVLQACQDYFKGSLEKAKGMFAAEGVEVKSVLQTGDVAEVIIDMVKNEGYDKVIMGRRGLSALTGLVLGSVSSKVLANVDVPVTLTK</sequence>
<dbReference type="HOGENOM" id="CLU_049301_14_0_9"/>
<comment type="similarity">
    <text evidence="1">Belongs to the universal stress protein A family.</text>
</comment>
<dbReference type="InterPro" id="IPR006015">
    <property type="entry name" value="Universal_stress_UspA"/>
</dbReference>
<reference evidence="3 4" key="2">
    <citation type="journal article" date="2012" name="Stand. Genomic Sci.">
        <title>Complete genome sequence of the sulfate-reducing firmicute Desulfotomaculum ruminis type strain (DL(T)).</title>
        <authorList>
            <person name="Spring S."/>
            <person name="Visser M."/>
            <person name="Lu M."/>
            <person name="Copeland A."/>
            <person name="Lapidus A."/>
            <person name="Lucas S."/>
            <person name="Cheng J.F."/>
            <person name="Han C."/>
            <person name="Tapia R."/>
            <person name="Goodwin L.A."/>
            <person name="Pitluck S."/>
            <person name="Ivanova N."/>
            <person name="Land M."/>
            <person name="Hauser L."/>
            <person name="Larimer F."/>
            <person name="Rohde M."/>
            <person name="Goker M."/>
            <person name="Detter J.C."/>
            <person name="Kyrpides N.C."/>
            <person name="Woyke T."/>
            <person name="Schaap P.J."/>
            <person name="Plugge C.M."/>
            <person name="Muyzer G."/>
            <person name="Kuever J."/>
            <person name="Pereira I.A."/>
            <person name="Parshina S.N."/>
            <person name="Bernier-Latmani R."/>
            <person name="Stams A.J."/>
            <person name="Klenk H.P."/>
        </authorList>
    </citation>
    <scope>NUCLEOTIDE SEQUENCE [LARGE SCALE GENOMIC DNA]</scope>
    <source>
        <strain evidence="4">ATCC 23193 / DSM 2154 / NCIB 8452 / DL</strain>
    </source>
</reference>
<proteinExistence type="inferred from homology"/>
<dbReference type="eggNOG" id="COG0589">
    <property type="taxonomic scope" value="Bacteria"/>
</dbReference>
<gene>
    <name evidence="3" type="ordered locus">Desru_2916</name>
</gene>
<evidence type="ECO:0000313" key="3">
    <source>
        <dbReference type="EMBL" id="AEG61130.1"/>
    </source>
</evidence>
<dbReference type="AlphaFoldDB" id="F6DT25"/>
<dbReference type="CDD" id="cd00293">
    <property type="entry name" value="USP-like"/>
    <property type="match status" value="1"/>
</dbReference>
<evidence type="ECO:0000313" key="4">
    <source>
        <dbReference type="Proteomes" id="UP000009234"/>
    </source>
</evidence>
<dbReference type="InterPro" id="IPR006016">
    <property type="entry name" value="UspA"/>
</dbReference>
<evidence type="ECO:0000256" key="1">
    <source>
        <dbReference type="ARBA" id="ARBA00008791"/>
    </source>
</evidence>
<reference evidence="4" key="1">
    <citation type="submission" date="2011-05" db="EMBL/GenBank/DDBJ databases">
        <title>Complete sequence of Desulfotomaculum ruminis DSM 2154.</title>
        <authorList>
            <person name="Lucas S."/>
            <person name="Copeland A."/>
            <person name="Lapidus A."/>
            <person name="Cheng J.-F."/>
            <person name="Goodwin L."/>
            <person name="Pitluck S."/>
            <person name="Lu M."/>
            <person name="Detter J.C."/>
            <person name="Han C."/>
            <person name="Tapia R."/>
            <person name="Land M."/>
            <person name="Hauser L."/>
            <person name="Kyrpides N."/>
            <person name="Ivanova N."/>
            <person name="Mikhailova N."/>
            <person name="Pagani I."/>
            <person name="Stams A.J.M."/>
            <person name="Plugge C.M."/>
            <person name="Muyzer G."/>
            <person name="Kuever J."/>
            <person name="Parshina S.N."/>
            <person name="Ivanova A.E."/>
            <person name="Nazina T.N."/>
            <person name="Brambilla E."/>
            <person name="Spring S."/>
            <person name="Klenk H.-P."/>
            <person name="Woyke T."/>
        </authorList>
    </citation>
    <scope>NUCLEOTIDE SEQUENCE [LARGE SCALE GENOMIC DNA]</scope>
    <source>
        <strain evidence="4">ATCC 23193 / DSM 2154 / NCIB 8452 / DL</strain>
    </source>
</reference>
<dbReference type="RefSeq" id="WP_013842882.1">
    <property type="nucleotide sequence ID" value="NC_015589.1"/>
</dbReference>
<dbReference type="Gene3D" id="3.40.50.620">
    <property type="entry name" value="HUPs"/>
    <property type="match status" value="1"/>
</dbReference>
<dbReference type="PANTHER" id="PTHR46268:SF6">
    <property type="entry name" value="UNIVERSAL STRESS PROTEIN UP12"/>
    <property type="match status" value="1"/>
</dbReference>
<dbReference type="STRING" id="696281.Desru_2916"/>
<feature type="domain" description="UspA" evidence="2">
    <location>
        <begin position="2"/>
        <end position="140"/>
    </location>
</feature>
<name>F6DT25_DESRL</name>
<dbReference type="EMBL" id="CP002780">
    <property type="protein sequence ID" value="AEG61130.1"/>
    <property type="molecule type" value="Genomic_DNA"/>
</dbReference>